<accession>A0A4Y1QWL6</accession>
<keyword evidence="5" id="KW-0325">Glycoprotein</keyword>
<comment type="similarity">
    <text evidence="1">Belongs to the glycosyl hydrolase 1 family.</text>
</comment>
<gene>
    <name evidence="9" type="ORF">Prudu_004935</name>
</gene>
<feature type="non-terminal residue" evidence="9">
    <location>
        <position position="1"/>
    </location>
</feature>
<dbReference type="PROSITE" id="PS50927">
    <property type="entry name" value="BULB_LECTIN"/>
    <property type="match status" value="3"/>
</dbReference>
<dbReference type="GO" id="GO:0005975">
    <property type="term" value="P:carbohydrate metabolic process"/>
    <property type="evidence" value="ECO:0007669"/>
    <property type="project" value="InterPro"/>
</dbReference>
<dbReference type="Gene3D" id="2.90.10.30">
    <property type="match status" value="2"/>
</dbReference>
<dbReference type="SMR" id="A0A4Y1QWL6"/>
<dbReference type="FunFam" id="3.20.20.80:FF:000020">
    <property type="entry name" value="Beta-glucosidase 12"/>
    <property type="match status" value="1"/>
</dbReference>
<dbReference type="Pfam" id="PF01453">
    <property type="entry name" value="B_lectin"/>
    <property type="match status" value="4"/>
</dbReference>
<dbReference type="InterPro" id="IPR017853">
    <property type="entry name" value="GH"/>
</dbReference>
<dbReference type="FunFam" id="2.90.10.30:FF:000003">
    <property type="entry name" value="Os04g0303100 protein"/>
    <property type="match status" value="4"/>
</dbReference>
<dbReference type="PRINTS" id="PR00131">
    <property type="entry name" value="GLHYDRLASE1"/>
</dbReference>
<feature type="chain" id="PRO_5021281687" evidence="7">
    <location>
        <begin position="21"/>
        <end position="1669"/>
    </location>
</feature>
<evidence type="ECO:0000256" key="7">
    <source>
        <dbReference type="SAM" id="SignalP"/>
    </source>
</evidence>
<dbReference type="InterPro" id="IPR036426">
    <property type="entry name" value="Bulb-type_lectin_dom_sf"/>
</dbReference>
<keyword evidence="3" id="KW-0378">Hydrolase</keyword>
<dbReference type="EMBL" id="AP019297">
    <property type="protein sequence ID" value="BBG96198.1"/>
    <property type="molecule type" value="Genomic_DNA"/>
</dbReference>
<feature type="domain" description="Bulb-type lectin" evidence="8">
    <location>
        <begin position="1324"/>
        <end position="1434"/>
    </location>
</feature>
<sequence>TTMSLPFIFLVSFFAFIAHAQVPANETFKYVNEGEFGQYIIEYDGNYRPLDTFESPFQLAFYNITPNAYTLALRMGLRRSESLIRWVWEANRGNPVGENATFTFGTDGNLVLANADGRVAWQTNTRNKGVVGFKLLSNGNMVLYNSKGYFVWQSFHYPTDTLLVGQSLRVGGVTKLVSRASETENKDGSYSFVMEPKRLALYYKSKNSPKPIVYFTSSKLIDVGKGSLEHVTLNCYPVSSDDSAYDLALLYEPGNSISGFNLVLATTKYNGTSSFLRLEIDGNLKVYTYYNKVRYGAWEVPFTLFDKDSIFEVGCQLPERCGSFGLCEDNQCVGCPTPKGVVAWSESCEAEKLTSCGAKSFRYYKVEGLPFPTCLLQHHPKCLRSCSPNGLEAFRVTLSLGFRGQPENPIGENATLTFGTYGNLVLADTDGRVAWQTNTANKGVVVLPTGNMVLYNSKGTFVWQSFDHPTDTLLVGQALRVGAVTNFVSWASEKENKDGHGVQLGHGAQRQQTPQKPLLYFTLAQRITLPKGSLEHRPTIPPLELSNIYLAKTKYNSTSTFLRLGIDGNIDFGAWEVTFSFFDRDNSIWWENECQLPERCGKFGLCEGSQCVACPSAKGLLGWSKTCEPEKLTSCVGELLLLVCFALLTNNKAVALLSRSSFPPGFIFGSGSGSYQHRSIHREHIDIFSYEGAANEGGRGPSIWDSYTHKHPERIIDGSNGDVALDEYHKYKEDVEIMKDTGLDAYRFSISWPRLLPSGKLNDGVNEVGIRYYNNLINELLRNGIKPFVTLFHWDLPQALEDEYGGFLSDQIVNHFRDYAELCYKEFGDRVKYWTTLNEPYTYSSNGYASGSYAPGRCSNWQKLNCTGGNSAIEPYLVTHHLLLAHAAAANLYKNKFQAYQKGVIGITLVSPWFVPLSEANEDKKAALRALEFTFGWQLNVYLRSKNLPSNNRIFRSCSGFPLLCRFMEPLTCGDYPNNMRSIVGTRLPKFTKTQSKALVGSFDFLGLNYYTSYYASDASNNVYEHASYLTDVGVTLSSERNGVPIGAKGASSWLNVYPIGIQNLLLYTKEKYNDPIIYITENGIDEFNDPKLSLEEALYDTQRVDYHILHLYHVQTAIKNGVNVKGYFLWSLLDNFEWNEGFTVRFGTNYVDYNNGLKRLPKLSTRTIPNTFTLALQMGNFFKYSKPPLHWVCESNRGNPIGGNATLAFGTDGNLVLVDADGRVAWQNKRVVGLKLLPNGKMVLYNSKANFIWQSFDYPTDTLLVGQSLKVRSKHKLISLVLEPKGLVMYYKSKNSPKPLPYLNMKSDMTGSWDHMTLNCIPDTYEGHAYDINLDQVQANSSYATKFLLARPKYNSILLFLRLEIDANRGNPVGENATLTFGTDGNLVLAEADGRVAWQTNTANKGVVGFKLLPTGNMVLYDSKGNFVWQSFDHPTDTLLVDQSLKAGAVNKLISRASETENKDGAYSLVMEPKGIFLYYKSKNSPKPLLYSQVITIDKGSLDHATLKCTPDTDEGYAYDITLNYEAANSSSGGNRILARPKYNSTLTFLRLGIDGNVKLYTYNDKVDWGAWEVTFALFDRDNSIWETECQLPERCGNFGLCEDSQCVACPSSKGLLGWSKTCEPEKLTSCNPKSFRYYKVEGVDHFLSKYTRGDATKEADCDKRYKC</sequence>
<dbReference type="Pfam" id="PF00232">
    <property type="entry name" value="Glyco_hydro_1"/>
    <property type="match status" value="1"/>
</dbReference>
<name>A0A4Y1QWL6_PRUDU</name>
<organism evidence="9">
    <name type="scientific">Prunus dulcis</name>
    <name type="common">Almond</name>
    <name type="synonym">Amygdalus dulcis</name>
    <dbReference type="NCBI Taxonomy" id="3755"/>
    <lineage>
        <taxon>Eukaryota</taxon>
        <taxon>Viridiplantae</taxon>
        <taxon>Streptophyta</taxon>
        <taxon>Embryophyta</taxon>
        <taxon>Tracheophyta</taxon>
        <taxon>Spermatophyta</taxon>
        <taxon>Magnoliopsida</taxon>
        <taxon>eudicotyledons</taxon>
        <taxon>Gunneridae</taxon>
        <taxon>Pentapetalae</taxon>
        <taxon>rosids</taxon>
        <taxon>fabids</taxon>
        <taxon>Rosales</taxon>
        <taxon>Rosaceae</taxon>
        <taxon>Amygdaloideae</taxon>
        <taxon>Amygdaleae</taxon>
        <taxon>Prunus</taxon>
    </lineage>
</organism>
<evidence type="ECO:0000259" key="8">
    <source>
        <dbReference type="PROSITE" id="PS50927"/>
    </source>
</evidence>
<evidence type="ECO:0000256" key="6">
    <source>
        <dbReference type="ARBA" id="ARBA00023295"/>
    </source>
</evidence>
<dbReference type="SMART" id="SM00108">
    <property type="entry name" value="B_lectin"/>
    <property type="match status" value="4"/>
</dbReference>
<dbReference type="CDD" id="cd00028">
    <property type="entry name" value="B_lectin"/>
    <property type="match status" value="4"/>
</dbReference>
<evidence type="ECO:0000256" key="5">
    <source>
        <dbReference type="ARBA" id="ARBA00023180"/>
    </source>
</evidence>
<protein>
    <submittedName>
        <fullName evidence="9">D-mannose binding lectin protein with Apple-like carbohydrate-binding domain</fullName>
    </submittedName>
</protein>
<feature type="signal peptide" evidence="7">
    <location>
        <begin position="1"/>
        <end position="20"/>
    </location>
</feature>
<dbReference type="SUPFAM" id="SSF51110">
    <property type="entry name" value="alpha-D-mannose-specific plant lectins"/>
    <property type="match status" value="4"/>
</dbReference>
<dbReference type="PANTHER" id="PTHR10353">
    <property type="entry name" value="GLYCOSYL HYDROLASE"/>
    <property type="match status" value="1"/>
</dbReference>
<dbReference type="InterPro" id="IPR001480">
    <property type="entry name" value="Bulb-type_lectin_dom"/>
</dbReference>
<evidence type="ECO:0000256" key="2">
    <source>
        <dbReference type="ARBA" id="ARBA00022729"/>
    </source>
</evidence>
<keyword evidence="9" id="KW-0430">Lectin</keyword>
<dbReference type="Gene3D" id="2.90.10.10">
    <property type="entry name" value="Bulb-type lectin domain"/>
    <property type="match status" value="2"/>
</dbReference>
<dbReference type="InterPro" id="IPR001360">
    <property type="entry name" value="Glyco_hydro_1"/>
</dbReference>
<dbReference type="GO" id="GO:0030246">
    <property type="term" value="F:carbohydrate binding"/>
    <property type="evidence" value="ECO:0007669"/>
    <property type="project" value="UniProtKB-KW"/>
</dbReference>
<keyword evidence="6" id="KW-0326">Glycosidase</keyword>
<evidence type="ECO:0000256" key="3">
    <source>
        <dbReference type="ARBA" id="ARBA00022801"/>
    </source>
</evidence>
<feature type="domain" description="Bulb-type lectin" evidence="8">
    <location>
        <begin position="38"/>
        <end position="156"/>
    </location>
</feature>
<feature type="domain" description="Bulb-type lectin" evidence="8">
    <location>
        <begin position="1149"/>
        <end position="1258"/>
    </location>
</feature>
<dbReference type="PANTHER" id="PTHR10353:SF137">
    <property type="entry name" value="MYROSINASE 3-RELATED"/>
    <property type="match status" value="1"/>
</dbReference>
<dbReference type="Gene3D" id="3.20.20.80">
    <property type="entry name" value="Glycosidases"/>
    <property type="match status" value="1"/>
</dbReference>
<keyword evidence="2 7" id="KW-0732">Signal</keyword>
<evidence type="ECO:0000256" key="1">
    <source>
        <dbReference type="ARBA" id="ARBA00010838"/>
    </source>
</evidence>
<evidence type="ECO:0000313" key="9">
    <source>
        <dbReference type="EMBL" id="BBG96198.1"/>
    </source>
</evidence>
<evidence type="ECO:0000256" key="4">
    <source>
        <dbReference type="ARBA" id="ARBA00023157"/>
    </source>
</evidence>
<proteinExistence type="inferred from homology"/>
<dbReference type="SUPFAM" id="SSF51445">
    <property type="entry name" value="(Trans)glycosidases"/>
    <property type="match status" value="1"/>
</dbReference>
<dbReference type="GO" id="GO:0008422">
    <property type="term" value="F:beta-glucosidase activity"/>
    <property type="evidence" value="ECO:0007669"/>
    <property type="project" value="TreeGrafter"/>
</dbReference>
<reference evidence="9" key="1">
    <citation type="journal article" date="2019" name="Science">
        <title>Mutation of a bHLH transcription factor allowed almond domestication.</title>
        <authorList>
            <person name="Sanchez-Perez R."/>
            <person name="Pavan S."/>
            <person name="Mazzeo R."/>
            <person name="Moldovan C."/>
            <person name="Aiese Cigliano R."/>
            <person name="Del Cueto J."/>
            <person name="Ricciardi F."/>
            <person name="Lotti C."/>
            <person name="Ricciardi L."/>
            <person name="Dicenta F."/>
            <person name="Lopez-Marques R.L."/>
            <person name="Lindberg Moller B."/>
        </authorList>
    </citation>
    <scope>NUCLEOTIDE SEQUENCE</scope>
</reference>
<keyword evidence="4" id="KW-1015">Disulfide bond</keyword>